<reference evidence="5 6" key="1">
    <citation type="submission" date="2011-12" db="EMBL/GenBank/DDBJ databases">
        <title>Whole genome shotgun sequence of Gordonia effusa NBRC 100432.</title>
        <authorList>
            <person name="Yoshida I."/>
            <person name="Takarada H."/>
            <person name="Hosoyama A."/>
            <person name="Tsuchikane K."/>
            <person name="Katsumata H."/>
            <person name="Yamazaki S."/>
            <person name="Fujita N."/>
        </authorList>
    </citation>
    <scope>NUCLEOTIDE SEQUENCE [LARGE SCALE GENOMIC DNA]</scope>
    <source>
        <strain evidence="5 6">NBRC 100432</strain>
    </source>
</reference>
<dbReference type="GO" id="GO:0003677">
    <property type="term" value="F:DNA binding"/>
    <property type="evidence" value="ECO:0007669"/>
    <property type="project" value="UniProtKB-KW"/>
</dbReference>
<organism evidence="5 6">
    <name type="scientific">Gordonia effusa NBRC 100432</name>
    <dbReference type="NCBI Taxonomy" id="1077974"/>
    <lineage>
        <taxon>Bacteria</taxon>
        <taxon>Bacillati</taxon>
        <taxon>Actinomycetota</taxon>
        <taxon>Actinomycetes</taxon>
        <taxon>Mycobacteriales</taxon>
        <taxon>Gordoniaceae</taxon>
        <taxon>Gordonia</taxon>
    </lineage>
</organism>
<evidence type="ECO:0000259" key="4">
    <source>
        <dbReference type="PROSITE" id="PS50949"/>
    </source>
</evidence>
<keyword evidence="3" id="KW-0804">Transcription</keyword>
<dbReference type="RefSeq" id="WP_007318850.1">
    <property type="nucleotide sequence ID" value="NZ_BAEH01000091.1"/>
</dbReference>
<comment type="caution">
    <text evidence="5">The sequence shown here is derived from an EMBL/GenBank/DDBJ whole genome shotgun (WGS) entry which is preliminary data.</text>
</comment>
<dbReference type="PRINTS" id="PR00035">
    <property type="entry name" value="HTHGNTR"/>
</dbReference>
<evidence type="ECO:0000256" key="1">
    <source>
        <dbReference type="ARBA" id="ARBA00023015"/>
    </source>
</evidence>
<dbReference type="PANTHER" id="PTHR43537">
    <property type="entry name" value="TRANSCRIPTIONAL REGULATOR, GNTR FAMILY"/>
    <property type="match status" value="1"/>
</dbReference>
<dbReference type="InterPro" id="IPR008920">
    <property type="entry name" value="TF_FadR/GntR_C"/>
</dbReference>
<dbReference type="Pfam" id="PF00392">
    <property type="entry name" value="GntR"/>
    <property type="match status" value="1"/>
</dbReference>
<keyword evidence="1" id="KW-0805">Transcription regulation</keyword>
<keyword evidence="6" id="KW-1185">Reference proteome</keyword>
<protein>
    <submittedName>
        <fullName evidence="5">Putative GntR family transcriptional regulator</fullName>
    </submittedName>
</protein>
<gene>
    <name evidence="5" type="ORF">GOEFS_091_00070</name>
</gene>
<dbReference type="Gene3D" id="1.10.10.10">
    <property type="entry name" value="Winged helix-like DNA-binding domain superfamily/Winged helix DNA-binding domain"/>
    <property type="match status" value="1"/>
</dbReference>
<dbReference type="SUPFAM" id="SSF46785">
    <property type="entry name" value="Winged helix' DNA-binding domain"/>
    <property type="match status" value="1"/>
</dbReference>
<dbReference type="SMART" id="SM00895">
    <property type="entry name" value="FCD"/>
    <property type="match status" value="1"/>
</dbReference>
<evidence type="ECO:0000313" key="5">
    <source>
        <dbReference type="EMBL" id="GAB19515.1"/>
    </source>
</evidence>
<proteinExistence type="predicted"/>
<dbReference type="SMART" id="SM00345">
    <property type="entry name" value="HTH_GNTR"/>
    <property type="match status" value="1"/>
</dbReference>
<dbReference type="STRING" id="1077974.GOEFS_091_00070"/>
<evidence type="ECO:0000256" key="2">
    <source>
        <dbReference type="ARBA" id="ARBA00023125"/>
    </source>
</evidence>
<dbReference type="eggNOG" id="COG2186">
    <property type="taxonomic scope" value="Bacteria"/>
</dbReference>
<feature type="domain" description="HTH gntR-type" evidence="4">
    <location>
        <begin position="7"/>
        <end position="75"/>
    </location>
</feature>
<dbReference type="CDD" id="cd07377">
    <property type="entry name" value="WHTH_GntR"/>
    <property type="match status" value="1"/>
</dbReference>
<accession>H0R364</accession>
<dbReference type="EMBL" id="BAEH01000091">
    <property type="protein sequence ID" value="GAB19515.1"/>
    <property type="molecule type" value="Genomic_DNA"/>
</dbReference>
<dbReference type="InterPro" id="IPR011711">
    <property type="entry name" value="GntR_C"/>
</dbReference>
<dbReference type="OrthoDB" id="5450856at2"/>
<dbReference type="InterPro" id="IPR036390">
    <property type="entry name" value="WH_DNA-bd_sf"/>
</dbReference>
<dbReference type="Pfam" id="PF07729">
    <property type="entry name" value="FCD"/>
    <property type="match status" value="1"/>
</dbReference>
<dbReference type="PROSITE" id="PS50949">
    <property type="entry name" value="HTH_GNTR"/>
    <property type="match status" value="1"/>
</dbReference>
<keyword evidence="2" id="KW-0238">DNA-binding</keyword>
<sequence>MQTVKKQSLIAQVTEQLRGEITAGRWGVGERIPTEPELCEITGTARNTVREAVQSLVHSGLLERRQGSGTYVIATDEQEVLLGGYFGAARRRDLLELREALDVTAAVLAAQRRDDADIAMLRQILDNRNQLWRRDDIDDPVERDELISADLELHRAIVVASHNAIYLSFYDSLLPTLRTFIAENGVGSDLSHEASHTGLVQAVIDGDAVQAAASARSLLRCLAAGPTGE</sequence>
<dbReference type="GO" id="GO:0003700">
    <property type="term" value="F:DNA-binding transcription factor activity"/>
    <property type="evidence" value="ECO:0007669"/>
    <property type="project" value="InterPro"/>
</dbReference>
<dbReference type="Gene3D" id="1.20.120.530">
    <property type="entry name" value="GntR ligand-binding domain-like"/>
    <property type="match status" value="1"/>
</dbReference>
<dbReference type="InterPro" id="IPR036388">
    <property type="entry name" value="WH-like_DNA-bd_sf"/>
</dbReference>
<dbReference type="PANTHER" id="PTHR43537:SF47">
    <property type="entry name" value="REGULATORY PROTEIN GNTR HTH"/>
    <property type="match status" value="1"/>
</dbReference>
<evidence type="ECO:0000313" key="6">
    <source>
        <dbReference type="Proteomes" id="UP000035034"/>
    </source>
</evidence>
<name>H0R364_9ACTN</name>
<evidence type="ECO:0000256" key="3">
    <source>
        <dbReference type="ARBA" id="ARBA00023163"/>
    </source>
</evidence>
<dbReference type="AlphaFoldDB" id="H0R364"/>
<dbReference type="SUPFAM" id="SSF48008">
    <property type="entry name" value="GntR ligand-binding domain-like"/>
    <property type="match status" value="1"/>
</dbReference>
<dbReference type="InterPro" id="IPR000524">
    <property type="entry name" value="Tscrpt_reg_HTH_GntR"/>
</dbReference>
<dbReference type="Proteomes" id="UP000035034">
    <property type="component" value="Unassembled WGS sequence"/>
</dbReference>